<gene>
    <name evidence="1" type="ORF">CY34DRAFT_809815</name>
</gene>
<proteinExistence type="predicted"/>
<dbReference type="InParanoid" id="A0A0D0B1Y8"/>
<reference evidence="2" key="2">
    <citation type="submission" date="2015-01" db="EMBL/GenBank/DDBJ databases">
        <title>Evolutionary Origins and Diversification of the Mycorrhizal Mutualists.</title>
        <authorList>
            <consortium name="DOE Joint Genome Institute"/>
            <consortium name="Mycorrhizal Genomics Consortium"/>
            <person name="Kohler A."/>
            <person name="Kuo A."/>
            <person name="Nagy L.G."/>
            <person name="Floudas D."/>
            <person name="Copeland A."/>
            <person name="Barry K.W."/>
            <person name="Cichocki N."/>
            <person name="Veneault-Fourrey C."/>
            <person name="LaButti K."/>
            <person name="Lindquist E.A."/>
            <person name="Lipzen A."/>
            <person name="Lundell T."/>
            <person name="Morin E."/>
            <person name="Murat C."/>
            <person name="Riley R."/>
            <person name="Ohm R."/>
            <person name="Sun H."/>
            <person name="Tunlid A."/>
            <person name="Henrissat B."/>
            <person name="Grigoriev I.V."/>
            <person name="Hibbett D.S."/>
            <person name="Martin F."/>
        </authorList>
    </citation>
    <scope>NUCLEOTIDE SEQUENCE [LARGE SCALE GENOMIC DNA]</scope>
    <source>
        <strain evidence="2">UH-Slu-Lm8-n1</strain>
    </source>
</reference>
<evidence type="ECO:0000313" key="1">
    <source>
        <dbReference type="EMBL" id="KIK37988.1"/>
    </source>
</evidence>
<name>A0A0D0B1Y8_9AGAM</name>
<organism evidence="1 2">
    <name type="scientific">Suillus luteus UH-Slu-Lm8-n1</name>
    <dbReference type="NCBI Taxonomy" id="930992"/>
    <lineage>
        <taxon>Eukaryota</taxon>
        <taxon>Fungi</taxon>
        <taxon>Dikarya</taxon>
        <taxon>Basidiomycota</taxon>
        <taxon>Agaricomycotina</taxon>
        <taxon>Agaricomycetes</taxon>
        <taxon>Agaricomycetidae</taxon>
        <taxon>Boletales</taxon>
        <taxon>Suillineae</taxon>
        <taxon>Suillaceae</taxon>
        <taxon>Suillus</taxon>
    </lineage>
</organism>
<accession>A0A0D0B1Y8</accession>
<keyword evidence="2" id="KW-1185">Reference proteome</keyword>
<sequence>MSSRHLSLSVNEANDLKVCARELTFLLYELHNPLWNFLGVIIVSLKWEVSAGKTVKSVRRKVCPVTSSSRSWRKVYQPE</sequence>
<protein>
    <submittedName>
        <fullName evidence="1">Uncharacterized protein</fullName>
    </submittedName>
</protein>
<reference evidence="1 2" key="1">
    <citation type="submission" date="2014-04" db="EMBL/GenBank/DDBJ databases">
        <authorList>
            <consortium name="DOE Joint Genome Institute"/>
            <person name="Kuo A."/>
            <person name="Ruytinx J."/>
            <person name="Rineau F."/>
            <person name="Colpaert J."/>
            <person name="Kohler A."/>
            <person name="Nagy L.G."/>
            <person name="Floudas D."/>
            <person name="Copeland A."/>
            <person name="Barry K.W."/>
            <person name="Cichocki N."/>
            <person name="Veneault-Fourrey C."/>
            <person name="LaButti K."/>
            <person name="Lindquist E.A."/>
            <person name="Lipzen A."/>
            <person name="Lundell T."/>
            <person name="Morin E."/>
            <person name="Murat C."/>
            <person name="Sun H."/>
            <person name="Tunlid A."/>
            <person name="Henrissat B."/>
            <person name="Grigoriev I.V."/>
            <person name="Hibbett D.S."/>
            <person name="Martin F."/>
            <person name="Nordberg H.P."/>
            <person name="Cantor M.N."/>
            <person name="Hua S.X."/>
        </authorList>
    </citation>
    <scope>NUCLEOTIDE SEQUENCE [LARGE SCALE GENOMIC DNA]</scope>
    <source>
        <strain evidence="1 2">UH-Slu-Lm8-n1</strain>
    </source>
</reference>
<dbReference type="EMBL" id="KN835417">
    <property type="protein sequence ID" value="KIK37988.1"/>
    <property type="molecule type" value="Genomic_DNA"/>
</dbReference>
<dbReference type="AlphaFoldDB" id="A0A0D0B1Y8"/>
<dbReference type="HOGENOM" id="CLU_2607601_0_0_1"/>
<dbReference type="Proteomes" id="UP000054485">
    <property type="component" value="Unassembled WGS sequence"/>
</dbReference>
<evidence type="ECO:0000313" key="2">
    <source>
        <dbReference type="Proteomes" id="UP000054485"/>
    </source>
</evidence>